<keyword evidence="3" id="KW-0547">Nucleotide-binding</keyword>
<organism evidence="3 4">
    <name type="scientific">Tardiphaga alba</name>
    <dbReference type="NCBI Taxonomy" id="340268"/>
    <lineage>
        <taxon>Bacteria</taxon>
        <taxon>Pseudomonadati</taxon>
        <taxon>Pseudomonadota</taxon>
        <taxon>Alphaproteobacteria</taxon>
        <taxon>Hyphomicrobiales</taxon>
        <taxon>Nitrobacteraceae</taxon>
        <taxon>Tardiphaga</taxon>
    </lineage>
</organism>
<dbReference type="PANTHER" id="PTHR45629">
    <property type="entry name" value="SNF2/RAD54 FAMILY MEMBER"/>
    <property type="match status" value="1"/>
</dbReference>
<accession>A0ABX8AFN0</accession>
<feature type="domain" description="Helicase C-terminal" evidence="2">
    <location>
        <begin position="870"/>
        <end position="964"/>
    </location>
</feature>
<evidence type="ECO:0000259" key="2">
    <source>
        <dbReference type="SMART" id="SM00490"/>
    </source>
</evidence>
<dbReference type="InterPro" id="IPR027417">
    <property type="entry name" value="P-loop_NTPase"/>
</dbReference>
<dbReference type="InterPro" id="IPR000330">
    <property type="entry name" value="SNF2_N"/>
</dbReference>
<evidence type="ECO:0000313" key="3">
    <source>
        <dbReference type="EMBL" id="QUS40610.1"/>
    </source>
</evidence>
<dbReference type="InterPro" id="IPR001650">
    <property type="entry name" value="Helicase_C-like"/>
</dbReference>
<proteinExistence type="predicted"/>
<keyword evidence="3" id="KW-0347">Helicase</keyword>
<dbReference type="InterPro" id="IPR014001">
    <property type="entry name" value="Helicase_ATP-bd"/>
</dbReference>
<dbReference type="SMART" id="SM00490">
    <property type="entry name" value="HELICc"/>
    <property type="match status" value="1"/>
</dbReference>
<dbReference type="SMART" id="SM00487">
    <property type="entry name" value="DEXDc"/>
    <property type="match status" value="1"/>
</dbReference>
<dbReference type="SUPFAM" id="SSF52540">
    <property type="entry name" value="P-loop containing nucleoside triphosphate hydrolases"/>
    <property type="match status" value="2"/>
</dbReference>
<dbReference type="Proteomes" id="UP000682843">
    <property type="component" value="Chromosome"/>
</dbReference>
<dbReference type="InterPro" id="IPR038718">
    <property type="entry name" value="SNF2-like_sf"/>
</dbReference>
<keyword evidence="3" id="KW-0378">Hydrolase</keyword>
<dbReference type="EMBL" id="CP036498">
    <property type="protein sequence ID" value="QUS40610.1"/>
    <property type="molecule type" value="Genomic_DNA"/>
</dbReference>
<dbReference type="Gene3D" id="3.40.50.10810">
    <property type="entry name" value="Tandem AAA-ATPase domain"/>
    <property type="match status" value="2"/>
</dbReference>
<protein>
    <submittedName>
        <fullName evidence="3">Helicase</fullName>
    </submittedName>
</protein>
<dbReference type="Pfam" id="PF00271">
    <property type="entry name" value="Helicase_C"/>
    <property type="match status" value="1"/>
</dbReference>
<dbReference type="InterPro" id="IPR050496">
    <property type="entry name" value="SNF2_RAD54_helicase_repair"/>
</dbReference>
<evidence type="ECO:0000259" key="1">
    <source>
        <dbReference type="SMART" id="SM00487"/>
    </source>
</evidence>
<sequence length="1039" mass="117873">MHARSGRSIDAVTRGVLVLRSRAPPHSVRIQVAAFAGNRCEAAYDDRLQNRCPVGHRSYPPVGGNAALERSRPPLLRGDYGVSAMTREDLRTFLLLGARAERDGITMAEIERQEDTVIRALAMLDDHPGLLLADEVGMGKTFEALGVIAAFKHREPRSKIVIVTPGPDLNKKWFSEIERFGEMYDFTGAACKAGTLTELIEGIRKHSIVVAPVTVFQSGRGTGDQTYLLSLYFWWKELHGHTANAILARFKDGDQDRVDVTDEKFLGVFDLKRLEPHLRAAFRRGKSAGVAGLDDLYESGKHSAFENRYAVQQALYRARFILSGKLLPKIDLLIVDEAHKLKNSGSLRTRAMRNVFDRRFRKAVFLTATPFQLDVSELREIFSLFSGAKDAPEDLSERIDTLLAAVGEYQRLYDEFQRSWSLLDAEAAARFCTAYDSGADVFEATDDPALEIVTKQVAALTKLKTEAIEPGFREWMIRSLREDKRVYRRHERLFVAPSGANALPFLIYERYIAELFRRGRTTHKAAVEINMVSSFAAARQGSLLAEELERVPAQAVPYKTLLNDMLGEVDDDEHEHPKLMATVKDALDAADRGEKTLIFCSRVATLAQLRKDLDAIWEDRVLERWRRVYPGAAAAEIFDTREADEKRHVGRHSQLQARFRRSQDALYLALRESYLGDEPLNRLTSHDLRRVVEDANAILRTQTTGKTVADRVDYQLAKYCVELAVLRLRHPKDGREVARREHIETLLKSAQTRRGTDPGEEAVMQDDAGERPRWAISERMAETVLGRAGSLWTSMSELLDPLKLPLRITVVEQLARYLTYKQVPFFADLLEAAQAAGVATDNVESAALLEFLPQFWESAPGIRWSSLIRNFLAYFVERTEQQQADILDGPIRSADFARHTRDGESRERLREAFNTPLYPMILIANEVMQEGLDLHKHCRRVVHHDLTWNPAQIEQRIGRIDRLGSLTSRLRMGDPETKLDVIYPVIRGTIDERLYRTVKSREKWLEFLLGASPDFSEFAFGDEDPTLSPTDWEESCRLI</sequence>
<dbReference type="Gene3D" id="3.40.50.300">
    <property type="entry name" value="P-loop containing nucleotide triphosphate hydrolases"/>
    <property type="match status" value="1"/>
</dbReference>
<dbReference type="GO" id="GO:0004386">
    <property type="term" value="F:helicase activity"/>
    <property type="evidence" value="ECO:0007669"/>
    <property type="project" value="UniProtKB-KW"/>
</dbReference>
<reference evidence="3 4" key="1">
    <citation type="submission" date="2019-02" db="EMBL/GenBank/DDBJ databases">
        <title>Emended description of the genus Rhodopseudomonas and description of Rhodopseudomonas albus sp. nov., a non-phototrophic, heavy-metal-tolerant bacterium isolated from garden soil.</title>
        <authorList>
            <person name="Bao Z."/>
            <person name="Cao W.W."/>
            <person name="Sato Y."/>
            <person name="Nishizawa T."/>
            <person name="Zhao J."/>
            <person name="Guo Y."/>
            <person name="Ohta H."/>
        </authorList>
    </citation>
    <scope>NUCLEOTIDE SEQUENCE [LARGE SCALE GENOMIC DNA]</scope>
    <source>
        <strain evidence="3 4">SK50-23</strain>
    </source>
</reference>
<gene>
    <name evidence="3" type="ORF">RPMA_18535</name>
</gene>
<dbReference type="PANTHER" id="PTHR45629:SF7">
    <property type="entry name" value="DNA EXCISION REPAIR PROTEIN ERCC-6-RELATED"/>
    <property type="match status" value="1"/>
</dbReference>
<keyword evidence="4" id="KW-1185">Reference proteome</keyword>
<keyword evidence="3" id="KW-0067">ATP-binding</keyword>
<dbReference type="Pfam" id="PF00176">
    <property type="entry name" value="SNF2-rel_dom"/>
    <property type="match status" value="1"/>
</dbReference>
<name>A0ABX8AFN0_9BRAD</name>
<evidence type="ECO:0000313" key="4">
    <source>
        <dbReference type="Proteomes" id="UP000682843"/>
    </source>
</evidence>
<feature type="domain" description="Helicase ATP-binding" evidence="1">
    <location>
        <begin position="103"/>
        <end position="398"/>
    </location>
</feature>